<dbReference type="Gene3D" id="2.60.120.1110">
    <property type="match status" value="1"/>
</dbReference>
<proteinExistence type="predicted"/>
<dbReference type="Pfam" id="PF21190">
    <property type="entry name" value="Bbp16"/>
    <property type="match status" value="1"/>
</dbReference>
<protein>
    <submittedName>
        <fullName evidence="1">Uncharacterized protein</fullName>
    </submittedName>
</protein>
<dbReference type="AlphaFoldDB" id="A0A0F9MN53"/>
<name>A0A0F9MN53_9ZZZZ</name>
<organism evidence="1">
    <name type="scientific">marine sediment metagenome</name>
    <dbReference type="NCBI Taxonomy" id="412755"/>
    <lineage>
        <taxon>unclassified sequences</taxon>
        <taxon>metagenomes</taxon>
        <taxon>ecological metagenomes</taxon>
    </lineage>
</organism>
<dbReference type="EMBL" id="LAZR01004609">
    <property type="protein sequence ID" value="KKN07074.1"/>
    <property type="molecule type" value="Genomic_DNA"/>
</dbReference>
<gene>
    <name evidence="1" type="ORF">LCGC14_1070790</name>
</gene>
<dbReference type="InterPro" id="IPR048922">
    <property type="entry name" value="Bbp16"/>
</dbReference>
<comment type="caution">
    <text evidence="1">The sequence shown here is derived from an EMBL/GenBank/DDBJ whole genome shotgun (WGS) entry which is preliminary data.</text>
</comment>
<evidence type="ECO:0000313" key="1">
    <source>
        <dbReference type="EMBL" id="KKN07074.1"/>
    </source>
</evidence>
<reference evidence="1" key="1">
    <citation type="journal article" date="2015" name="Nature">
        <title>Complex archaea that bridge the gap between prokaryotes and eukaryotes.</title>
        <authorList>
            <person name="Spang A."/>
            <person name="Saw J.H."/>
            <person name="Jorgensen S.L."/>
            <person name="Zaremba-Niedzwiedzka K."/>
            <person name="Martijn J."/>
            <person name="Lind A.E."/>
            <person name="van Eijk R."/>
            <person name="Schleper C."/>
            <person name="Guy L."/>
            <person name="Ettema T.J."/>
        </authorList>
    </citation>
    <scope>NUCLEOTIDE SEQUENCE</scope>
</reference>
<sequence>MAIFDAMFEFLDDGQLIGTDTTDYNAATAKELDWINSGLEMGAGNPVWLNIRVGTTAYSGGTSVDFKLFADDTSEGHDSNSLIVLASGARTVGVLIAGAWVLRVPLPVDVDAERYLQIGATFVGTVAAGSINAWLDHGPQSSYDTQVSESNI</sequence>
<accession>A0A0F9MN53</accession>